<dbReference type="RefSeq" id="WP_175772104.1">
    <property type="nucleotide sequence ID" value="NZ_CADERL010000002.1"/>
</dbReference>
<proteinExistence type="predicted"/>
<evidence type="ECO:0000256" key="1">
    <source>
        <dbReference type="SAM" id="MobiDB-lite"/>
    </source>
</evidence>
<protein>
    <submittedName>
        <fullName evidence="2">Uncharacterized protein</fullName>
    </submittedName>
</protein>
<name>A0A1G7SUU0_9BURK</name>
<accession>A0A1G7SUU0</accession>
<dbReference type="EMBL" id="FNCJ01000002">
    <property type="protein sequence ID" value="SDG26738.1"/>
    <property type="molecule type" value="Genomic_DNA"/>
</dbReference>
<sequence length="213" mass="21957">MNPGKVGRRGTPLRSGKSSTGCASKGARGHHGLRAASGARAARTVRIGVVMMLGAVAGLRAGQAAAQNAAMLDERVTQQSITETICRPDYSDAVSPPFDVMMAHKARLLAQHGIDPEDGADYAIDRRVPVLLGGSPDAPANLDLLPWAGASGERRKARFVVHLKHCVCAGKMSLSDAQATIAGNWSAAYAGFGRSSCNASGVDVATGGRDIGP</sequence>
<dbReference type="AlphaFoldDB" id="A0A1G7SUU0"/>
<organism evidence="2 3">
    <name type="scientific">Paraburkholderia phenazinium</name>
    <dbReference type="NCBI Taxonomy" id="60549"/>
    <lineage>
        <taxon>Bacteria</taxon>
        <taxon>Pseudomonadati</taxon>
        <taxon>Pseudomonadota</taxon>
        <taxon>Betaproteobacteria</taxon>
        <taxon>Burkholderiales</taxon>
        <taxon>Burkholderiaceae</taxon>
        <taxon>Paraburkholderia</taxon>
    </lineage>
</organism>
<evidence type="ECO:0000313" key="3">
    <source>
        <dbReference type="Proteomes" id="UP000199706"/>
    </source>
</evidence>
<feature type="region of interest" description="Disordered" evidence="1">
    <location>
        <begin position="1"/>
        <end position="37"/>
    </location>
</feature>
<gene>
    <name evidence="2" type="ORF">SAMN05216466_102671</name>
</gene>
<reference evidence="2 3" key="1">
    <citation type="submission" date="2016-10" db="EMBL/GenBank/DDBJ databases">
        <authorList>
            <person name="de Groot N.N."/>
        </authorList>
    </citation>
    <scope>NUCLEOTIDE SEQUENCE [LARGE SCALE GENOMIC DNA]</scope>
    <source>
        <strain evidence="2 3">LMG 2247</strain>
    </source>
</reference>
<evidence type="ECO:0000313" key="2">
    <source>
        <dbReference type="EMBL" id="SDG26738.1"/>
    </source>
</evidence>
<dbReference type="Proteomes" id="UP000199706">
    <property type="component" value="Unassembled WGS sequence"/>
</dbReference>